<keyword evidence="6" id="KW-1185">Reference proteome</keyword>
<dbReference type="RefSeq" id="WP_160872789.1">
    <property type="nucleotide sequence ID" value="NZ_CP132303.1"/>
</dbReference>
<dbReference type="GO" id="GO:0043565">
    <property type="term" value="F:sequence-specific DNA binding"/>
    <property type="evidence" value="ECO:0007669"/>
    <property type="project" value="TreeGrafter"/>
</dbReference>
<name>A0AA50CNM0_9HYPH</name>
<organism evidence="5 6">
    <name type="scientific">Shinella sumterensis</name>
    <dbReference type="NCBI Taxonomy" id="1967501"/>
    <lineage>
        <taxon>Bacteria</taxon>
        <taxon>Pseudomonadati</taxon>
        <taxon>Pseudomonadota</taxon>
        <taxon>Alphaproteobacteria</taxon>
        <taxon>Hyphomicrobiales</taxon>
        <taxon>Rhizobiaceae</taxon>
        <taxon>Shinella</taxon>
    </lineage>
</organism>
<dbReference type="PRINTS" id="PR00039">
    <property type="entry name" value="HTHLYSR"/>
</dbReference>
<dbReference type="Pfam" id="PF03466">
    <property type="entry name" value="LysR_substrate"/>
    <property type="match status" value="1"/>
</dbReference>
<keyword evidence="3" id="KW-0238">DNA-binding</keyword>
<dbReference type="FunFam" id="1.10.10.10:FF:000001">
    <property type="entry name" value="LysR family transcriptional regulator"/>
    <property type="match status" value="1"/>
</dbReference>
<dbReference type="GO" id="GO:0003700">
    <property type="term" value="F:DNA-binding transcription factor activity"/>
    <property type="evidence" value="ECO:0007669"/>
    <property type="project" value="InterPro"/>
</dbReference>
<dbReference type="Proteomes" id="UP001234585">
    <property type="component" value="Plasmid unnamed1"/>
</dbReference>
<dbReference type="InterPro" id="IPR058163">
    <property type="entry name" value="LysR-type_TF_proteobact-type"/>
</dbReference>
<evidence type="ECO:0000313" key="5">
    <source>
        <dbReference type="EMBL" id="WLR99335.1"/>
    </source>
</evidence>
<evidence type="ECO:0000256" key="4">
    <source>
        <dbReference type="ARBA" id="ARBA00023163"/>
    </source>
</evidence>
<dbReference type="InterPro" id="IPR000847">
    <property type="entry name" value="LysR_HTH_N"/>
</dbReference>
<evidence type="ECO:0000313" key="6">
    <source>
        <dbReference type="Proteomes" id="UP001234585"/>
    </source>
</evidence>
<dbReference type="Gene3D" id="1.10.10.10">
    <property type="entry name" value="Winged helix-like DNA-binding domain superfamily/Winged helix DNA-binding domain"/>
    <property type="match status" value="1"/>
</dbReference>
<protein>
    <submittedName>
        <fullName evidence="5">LysR substrate-binding domain-containing protein</fullName>
    </submittedName>
</protein>
<dbReference type="SUPFAM" id="SSF53850">
    <property type="entry name" value="Periplasmic binding protein-like II"/>
    <property type="match status" value="1"/>
</dbReference>
<keyword evidence="4" id="KW-0804">Transcription</keyword>
<dbReference type="InterPro" id="IPR036388">
    <property type="entry name" value="WH-like_DNA-bd_sf"/>
</dbReference>
<proteinExistence type="inferred from homology"/>
<dbReference type="PROSITE" id="PS50931">
    <property type="entry name" value="HTH_LYSR"/>
    <property type="match status" value="1"/>
</dbReference>
<dbReference type="PANTHER" id="PTHR30537">
    <property type="entry name" value="HTH-TYPE TRANSCRIPTIONAL REGULATOR"/>
    <property type="match status" value="1"/>
</dbReference>
<dbReference type="Gene3D" id="3.40.190.10">
    <property type="entry name" value="Periplasmic binding protein-like II"/>
    <property type="match status" value="2"/>
</dbReference>
<reference evidence="5 6" key="1">
    <citation type="submission" date="2023-08" db="EMBL/GenBank/DDBJ databases">
        <title>Pathogen: clinical or host-associated sample.</title>
        <authorList>
            <person name="Hergert J."/>
            <person name="Casey R."/>
            <person name="Wagner J."/>
            <person name="Young E.L."/>
            <person name="Oakeson K.F."/>
        </authorList>
    </citation>
    <scope>NUCLEOTIDE SEQUENCE [LARGE SCALE GENOMIC DNA]</scope>
    <source>
        <strain evidence="5 6">1760953</strain>
        <plasmid evidence="5 6">unnamed1</plasmid>
    </source>
</reference>
<keyword evidence="5" id="KW-0614">Plasmid</keyword>
<accession>A0AA50CNM0</accession>
<dbReference type="PANTHER" id="PTHR30537:SF26">
    <property type="entry name" value="GLYCINE CLEAVAGE SYSTEM TRANSCRIPTIONAL ACTIVATOR"/>
    <property type="match status" value="1"/>
</dbReference>
<dbReference type="GO" id="GO:0006351">
    <property type="term" value="P:DNA-templated transcription"/>
    <property type="evidence" value="ECO:0007669"/>
    <property type="project" value="TreeGrafter"/>
</dbReference>
<evidence type="ECO:0000256" key="2">
    <source>
        <dbReference type="ARBA" id="ARBA00023015"/>
    </source>
</evidence>
<dbReference type="Pfam" id="PF00126">
    <property type="entry name" value="HTH_1"/>
    <property type="match status" value="1"/>
</dbReference>
<dbReference type="EMBL" id="CP132303">
    <property type="protein sequence ID" value="WLR99335.1"/>
    <property type="molecule type" value="Genomic_DNA"/>
</dbReference>
<evidence type="ECO:0000256" key="1">
    <source>
        <dbReference type="ARBA" id="ARBA00009437"/>
    </source>
</evidence>
<dbReference type="InterPro" id="IPR005119">
    <property type="entry name" value="LysR_subst-bd"/>
</dbReference>
<geneLocation type="plasmid" evidence="5 6">
    <name>unnamed1</name>
</geneLocation>
<keyword evidence="2" id="KW-0805">Transcription regulation</keyword>
<gene>
    <name evidence="5" type="ORF">Q9313_21340</name>
</gene>
<sequence length="306" mass="33414">MNSLRNLPLPTLKTFEAAARHQSFTKAAAELALTDSAVSHQIRRLEEALGCSLFEKSGRSVVLSDAGRIFAKVVSAAMQDIIGAALRLSDAGQVQGRLDIACPPMFANTWLAKNIHEFCRDHPAIECHIRLVENQRVHELSDIDVGVSFGAGGWADRWSTLLAHVNITPVCSPVLFDSIGGSLSHPSDLHRVTLLHWDDGSEWRRWFFEAGAPGADQEARHLYCSDLGMAIDLAVHGTGVALVSDTLSGGDFRRGILIKPFPFSIDAFGGWHVVCNTASMHRAGARLFLRWLLTAFGRDIALETLP</sequence>
<comment type="similarity">
    <text evidence="1">Belongs to the LysR transcriptional regulatory family.</text>
</comment>
<evidence type="ECO:0000256" key="3">
    <source>
        <dbReference type="ARBA" id="ARBA00023125"/>
    </source>
</evidence>
<dbReference type="AlphaFoldDB" id="A0AA50CNM0"/>
<dbReference type="SUPFAM" id="SSF46785">
    <property type="entry name" value="Winged helix' DNA-binding domain"/>
    <property type="match status" value="1"/>
</dbReference>
<dbReference type="InterPro" id="IPR036390">
    <property type="entry name" value="WH_DNA-bd_sf"/>
</dbReference>